<protein>
    <submittedName>
        <fullName evidence="1">Os05g0186601 protein</fullName>
    </submittedName>
</protein>
<gene>
    <name evidence="1" type="ordered locus">Os05g0186601</name>
    <name evidence="1" type="ORF">OSNPB_050186601</name>
</gene>
<dbReference type="Proteomes" id="UP000059680">
    <property type="component" value="Chromosome 5"/>
</dbReference>
<accession>A0A0P0WIT4</accession>
<organism evidence="1 2">
    <name type="scientific">Oryza sativa subsp. japonica</name>
    <name type="common">Rice</name>
    <dbReference type="NCBI Taxonomy" id="39947"/>
    <lineage>
        <taxon>Eukaryota</taxon>
        <taxon>Viridiplantae</taxon>
        <taxon>Streptophyta</taxon>
        <taxon>Embryophyta</taxon>
        <taxon>Tracheophyta</taxon>
        <taxon>Spermatophyta</taxon>
        <taxon>Magnoliopsida</taxon>
        <taxon>Liliopsida</taxon>
        <taxon>Poales</taxon>
        <taxon>Poaceae</taxon>
        <taxon>BOP clade</taxon>
        <taxon>Oryzoideae</taxon>
        <taxon>Oryzeae</taxon>
        <taxon>Oryzinae</taxon>
        <taxon>Oryza</taxon>
        <taxon>Oryza sativa</taxon>
    </lineage>
</organism>
<reference evidence="1 2" key="3">
    <citation type="journal article" date="2013" name="Rice">
        <title>Improvement of the Oryza sativa Nipponbare reference genome using next generation sequence and optical map data.</title>
        <authorList>
            <person name="Kawahara Y."/>
            <person name="de la Bastide M."/>
            <person name="Hamilton J.P."/>
            <person name="Kanamori H."/>
            <person name="McCombie W.R."/>
            <person name="Ouyang S."/>
            <person name="Schwartz D.C."/>
            <person name="Tanaka T."/>
            <person name="Wu J."/>
            <person name="Zhou S."/>
            <person name="Childs K.L."/>
            <person name="Davidson R.M."/>
            <person name="Lin H."/>
            <person name="Quesada-Ocampo L."/>
            <person name="Vaillancourt B."/>
            <person name="Sakai H."/>
            <person name="Lee S.S."/>
            <person name="Kim J."/>
            <person name="Numa H."/>
            <person name="Itoh T."/>
            <person name="Buell C.R."/>
            <person name="Matsumoto T."/>
        </authorList>
    </citation>
    <scope>NUCLEOTIDE SEQUENCE [LARGE SCALE GENOMIC DNA]</scope>
    <source>
        <strain evidence="2">cv. Nipponbare</strain>
    </source>
</reference>
<name>A0A0P0WIT4_ORYSJ</name>
<proteinExistence type="predicted"/>
<evidence type="ECO:0000313" key="2">
    <source>
        <dbReference type="Proteomes" id="UP000059680"/>
    </source>
</evidence>
<reference evidence="1 2" key="2">
    <citation type="journal article" date="2013" name="Plant Cell Physiol.">
        <title>Rice Annotation Project Database (RAP-DB): an integrative and interactive database for rice genomics.</title>
        <authorList>
            <person name="Sakai H."/>
            <person name="Lee S.S."/>
            <person name="Tanaka T."/>
            <person name="Numa H."/>
            <person name="Kim J."/>
            <person name="Kawahara Y."/>
            <person name="Wakimoto H."/>
            <person name="Yang C.C."/>
            <person name="Iwamoto M."/>
            <person name="Abe T."/>
            <person name="Yamada Y."/>
            <person name="Muto A."/>
            <person name="Inokuchi H."/>
            <person name="Ikemura T."/>
            <person name="Matsumoto T."/>
            <person name="Sasaki T."/>
            <person name="Itoh T."/>
        </authorList>
    </citation>
    <scope>NUCLEOTIDE SEQUENCE [LARGE SCALE GENOMIC DNA]</scope>
    <source>
        <strain evidence="2">cv. Nipponbare</strain>
    </source>
</reference>
<reference evidence="2" key="1">
    <citation type="journal article" date="2005" name="Nature">
        <title>The map-based sequence of the rice genome.</title>
        <authorList>
            <consortium name="International rice genome sequencing project (IRGSP)"/>
            <person name="Matsumoto T."/>
            <person name="Wu J."/>
            <person name="Kanamori H."/>
            <person name="Katayose Y."/>
            <person name="Fujisawa M."/>
            <person name="Namiki N."/>
            <person name="Mizuno H."/>
            <person name="Yamamoto K."/>
            <person name="Antonio B.A."/>
            <person name="Baba T."/>
            <person name="Sakata K."/>
            <person name="Nagamura Y."/>
            <person name="Aoki H."/>
            <person name="Arikawa K."/>
            <person name="Arita K."/>
            <person name="Bito T."/>
            <person name="Chiden Y."/>
            <person name="Fujitsuka N."/>
            <person name="Fukunaka R."/>
            <person name="Hamada M."/>
            <person name="Harada C."/>
            <person name="Hayashi A."/>
            <person name="Hijishita S."/>
            <person name="Honda M."/>
            <person name="Hosokawa S."/>
            <person name="Ichikawa Y."/>
            <person name="Idonuma A."/>
            <person name="Iijima M."/>
            <person name="Ikeda M."/>
            <person name="Ikeno M."/>
            <person name="Ito K."/>
            <person name="Ito S."/>
            <person name="Ito T."/>
            <person name="Ito Y."/>
            <person name="Ito Y."/>
            <person name="Iwabuchi A."/>
            <person name="Kamiya K."/>
            <person name="Karasawa W."/>
            <person name="Kurita K."/>
            <person name="Katagiri S."/>
            <person name="Kikuta A."/>
            <person name="Kobayashi H."/>
            <person name="Kobayashi N."/>
            <person name="Machita K."/>
            <person name="Maehara T."/>
            <person name="Masukawa M."/>
            <person name="Mizubayashi T."/>
            <person name="Mukai Y."/>
            <person name="Nagasaki H."/>
            <person name="Nagata Y."/>
            <person name="Naito S."/>
            <person name="Nakashima M."/>
            <person name="Nakama Y."/>
            <person name="Nakamichi Y."/>
            <person name="Nakamura M."/>
            <person name="Meguro A."/>
            <person name="Negishi M."/>
            <person name="Ohta I."/>
            <person name="Ohta T."/>
            <person name="Okamoto M."/>
            <person name="Ono N."/>
            <person name="Saji S."/>
            <person name="Sakaguchi M."/>
            <person name="Sakai K."/>
            <person name="Shibata M."/>
            <person name="Shimokawa T."/>
            <person name="Song J."/>
            <person name="Takazaki Y."/>
            <person name="Terasawa K."/>
            <person name="Tsugane M."/>
            <person name="Tsuji K."/>
            <person name="Ueda S."/>
            <person name="Waki K."/>
            <person name="Yamagata H."/>
            <person name="Yamamoto M."/>
            <person name="Yamamoto S."/>
            <person name="Yamane H."/>
            <person name="Yoshiki S."/>
            <person name="Yoshihara R."/>
            <person name="Yukawa K."/>
            <person name="Zhong H."/>
            <person name="Yano M."/>
            <person name="Yuan Q."/>
            <person name="Ouyang S."/>
            <person name="Liu J."/>
            <person name="Jones K.M."/>
            <person name="Gansberger K."/>
            <person name="Moffat K."/>
            <person name="Hill J."/>
            <person name="Bera J."/>
            <person name="Fadrosh D."/>
            <person name="Jin S."/>
            <person name="Johri S."/>
            <person name="Kim M."/>
            <person name="Overton L."/>
            <person name="Reardon M."/>
            <person name="Tsitrin T."/>
            <person name="Vuong H."/>
            <person name="Weaver B."/>
            <person name="Ciecko A."/>
            <person name="Tallon L."/>
            <person name="Jackson J."/>
            <person name="Pai G."/>
            <person name="Aken S.V."/>
            <person name="Utterback T."/>
            <person name="Reidmuller S."/>
            <person name="Feldblyum T."/>
            <person name="Hsiao J."/>
            <person name="Zismann V."/>
            <person name="Iobst S."/>
            <person name="de Vazeille A.R."/>
            <person name="Buell C.R."/>
            <person name="Ying K."/>
            <person name="Li Y."/>
            <person name="Lu T."/>
            <person name="Huang Y."/>
            <person name="Zhao Q."/>
            <person name="Feng Q."/>
            <person name="Zhang L."/>
            <person name="Zhu J."/>
            <person name="Weng Q."/>
            <person name="Mu J."/>
            <person name="Lu Y."/>
            <person name="Fan D."/>
            <person name="Liu Y."/>
            <person name="Guan J."/>
            <person name="Zhang Y."/>
            <person name="Yu S."/>
            <person name="Liu X."/>
            <person name="Zhang Y."/>
            <person name="Hong G."/>
            <person name="Han B."/>
            <person name="Choisne N."/>
            <person name="Demange N."/>
            <person name="Orjeda G."/>
            <person name="Samain S."/>
            <person name="Cattolico L."/>
            <person name="Pelletier E."/>
            <person name="Couloux A."/>
            <person name="Segurens B."/>
            <person name="Wincker P."/>
            <person name="D'Hont A."/>
            <person name="Scarpelli C."/>
            <person name="Weissenbach J."/>
            <person name="Salanoubat M."/>
            <person name="Quetier F."/>
            <person name="Yu Y."/>
            <person name="Kim H.R."/>
            <person name="Rambo T."/>
            <person name="Currie J."/>
            <person name="Collura K."/>
            <person name="Luo M."/>
            <person name="Yang T."/>
            <person name="Ammiraju J.S.S."/>
            <person name="Engler F."/>
            <person name="Soderlund C."/>
            <person name="Wing R.A."/>
            <person name="Palmer L.E."/>
            <person name="de la Bastide M."/>
            <person name="Spiegel L."/>
            <person name="Nascimento L."/>
            <person name="Zutavern T."/>
            <person name="O'Shaughnessy A."/>
            <person name="Dike S."/>
            <person name="Dedhia N."/>
            <person name="Preston R."/>
            <person name="Balija V."/>
            <person name="McCombie W.R."/>
            <person name="Chow T."/>
            <person name="Chen H."/>
            <person name="Chung M."/>
            <person name="Chen C."/>
            <person name="Shaw J."/>
            <person name="Wu H."/>
            <person name="Hsiao K."/>
            <person name="Chao Y."/>
            <person name="Chu M."/>
            <person name="Cheng C."/>
            <person name="Hour A."/>
            <person name="Lee P."/>
            <person name="Lin S."/>
            <person name="Lin Y."/>
            <person name="Liou J."/>
            <person name="Liu S."/>
            <person name="Hsing Y."/>
            <person name="Raghuvanshi S."/>
            <person name="Mohanty A."/>
            <person name="Bharti A.K."/>
            <person name="Gaur A."/>
            <person name="Gupta V."/>
            <person name="Kumar D."/>
            <person name="Ravi V."/>
            <person name="Vij S."/>
            <person name="Kapur A."/>
            <person name="Khurana P."/>
            <person name="Khurana P."/>
            <person name="Khurana J.P."/>
            <person name="Tyagi A.K."/>
            <person name="Gaikwad K."/>
            <person name="Singh A."/>
            <person name="Dalal V."/>
            <person name="Srivastava S."/>
            <person name="Dixit A."/>
            <person name="Pal A.K."/>
            <person name="Ghazi I.A."/>
            <person name="Yadav M."/>
            <person name="Pandit A."/>
            <person name="Bhargava A."/>
            <person name="Sureshbabu K."/>
            <person name="Batra K."/>
            <person name="Sharma T.R."/>
            <person name="Mohapatra T."/>
            <person name="Singh N.K."/>
            <person name="Messing J."/>
            <person name="Nelson A.B."/>
            <person name="Fuks G."/>
            <person name="Kavchok S."/>
            <person name="Keizer G."/>
            <person name="Linton E."/>
            <person name="Llaca V."/>
            <person name="Song R."/>
            <person name="Tanyolac B."/>
            <person name="Young S."/>
            <person name="Ho-Il K."/>
            <person name="Hahn J.H."/>
            <person name="Sangsakoo G."/>
            <person name="Vanavichit A."/>
            <person name="de Mattos Luiz.A.T."/>
            <person name="Zimmer P.D."/>
            <person name="Malone G."/>
            <person name="Dellagostin O."/>
            <person name="de Oliveira A.C."/>
            <person name="Bevan M."/>
            <person name="Bancroft I."/>
            <person name="Minx P."/>
            <person name="Cordum H."/>
            <person name="Wilson R."/>
            <person name="Cheng Z."/>
            <person name="Jin W."/>
            <person name="Jiang J."/>
            <person name="Leong S.A."/>
            <person name="Iwama H."/>
            <person name="Gojobori T."/>
            <person name="Itoh T."/>
            <person name="Niimura Y."/>
            <person name="Fujii Y."/>
            <person name="Habara T."/>
            <person name="Sakai H."/>
            <person name="Sato Y."/>
            <person name="Wilson G."/>
            <person name="Kumar K."/>
            <person name="McCouch S."/>
            <person name="Juretic N."/>
            <person name="Hoen D."/>
            <person name="Wright S."/>
            <person name="Bruskiewich R."/>
            <person name="Bureau T."/>
            <person name="Miyao A."/>
            <person name="Hirochika H."/>
            <person name="Nishikawa T."/>
            <person name="Kadowaki K."/>
            <person name="Sugiura M."/>
            <person name="Burr B."/>
            <person name="Sasaki T."/>
        </authorList>
    </citation>
    <scope>NUCLEOTIDE SEQUENCE [LARGE SCALE GENOMIC DNA]</scope>
    <source>
        <strain evidence="2">cv. Nipponbare</strain>
    </source>
</reference>
<dbReference type="EMBL" id="AP014961">
    <property type="protein sequence ID" value="BAS92605.1"/>
    <property type="molecule type" value="Genomic_DNA"/>
</dbReference>
<dbReference type="PaxDb" id="39947-A0A0P0WIT4"/>
<keyword evidence="2" id="KW-1185">Reference proteome</keyword>
<dbReference type="FunCoup" id="A0A0P0WIT4">
    <property type="interactions" value="331"/>
</dbReference>
<dbReference type="InParanoid" id="A0A0P0WIT4"/>
<sequence length="240" mass="26497">ARARSAVAAVGRGVHAALGVLDEVVGAREAAGEAELVRLGGDLGGDVCGDLADVGEGREDEPPGEVVLAHLLRQRLRRRQQHVVVDADGARDHHAQPEPREDVGVVRLPRHVRLPLVLHRVERAPAREHRTSLGPGVCLLRGAFRVRRRVGEREDDRFLVEGGHGLDDLLGECLADAGSADEHGRLDGLHGLQQRLHRLVLVREWLLEVLQRLLPRLHDQPPRVHQPHLLPAIIDRNLRL</sequence>
<dbReference type="AlphaFoldDB" id="A0A0P0WIT4"/>
<evidence type="ECO:0000313" key="1">
    <source>
        <dbReference type="EMBL" id="BAS92605.1"/>
    </source>
</evidence>
<feature type="non-terminal residue" evidence="1">
    <location>
        <position position="240"/>
    </location>
</feature>
<feature type="non-terminal residue" evidence="1">
    <location>
        <position position="1"/>
    </location>
</feature>